<feature type="non-terminal residue" evidence="1">
    <location>
        <position position="1"/>
    </location>
</feature>
<dbReference type="AlphaFoldDB" id="H1V6T4"/>
<gene>
    <name evidence="1" type="ORF">CH063_07615</name>
</gene>
<dbReference type="HOGENOM" id="CLU_1566599_0_0_1"/>
<reference evidence="2" key="1">
    <citation type="journal article" date="2012" name="Nat. Genet.">
        <title>Lifestyle transitions in plant pathogenic Colletotrichum fungi deciphered by genome and transcriptome analyses.</title>
        <authorList>
            <person name="O'Connell R.J."/>
            <person name="Thon M.R."/>
            <person name="Hacquard S."/>
            <person name="Amyotte S.G."/>
            <person name="Kleemann J."/>
            <person name="Torres M.F."/>
            <person name="Damm U."/>
            <person name="Buiate E.A."/>
            <person name="Epstein L."/>
            <person name="Alkan N."/>
            <person name="Altmueller J."/>
            <person name="Alvarado-Balderrama L."/>
            <person name="Bauser C.A."/>
            <person name="Becker C."/>
            <person name="Birren B.W."/>
            <person name="Chen Z."/>
            <person name="Choi J."/>
            <person name="Crouch J.A."/>
            <person name="Duvick J.P."/>
            <person name="Farman M.A."/>
            <person name="Gan P."/>
            <person name="Heiman D."/>
            <person name="Henrissat B."/>
            <person name="Howard R.J."/>
            <person name="Kabbage M."/>
            <person name="Koch C."/>
            <person name="Kracher B."/>
            <person name="Kubo Y."/>
            <person name="Law A.D."/>
            <person name="Lebrun M.-H."/>
            <person name="Lee Y.-H."/>
            <person name="Miyara I."/>
            <person name="Moore N."/>
            <person name="Neumann U."/>
            <person name="Nordstroem K."/>
            <person name="Panaccione D.G."/>
            <person name="Panstruga R."/>
            <person name="Place M."/>
            <person name="Proctor R.H."/>
            <person name="Prusky D."/>
            <person name="Rech G."/>
            <person name="Reinhardt R."/>
            <person name="Rollins J.A."/>
            <person name="Rounsley S."/>
            <person name="Schardl C.L."/>
            <person name="Schwartz D.C."/>
            <person name="Shenoy N."/>
            <person name="Shirasu K."/>
            <person name="Sikhakolli U.R."/>
            <person name="Stueber K."/>
            <person name="Sukno S.A."/>
            <person name="Sweigard J.A."/>
            <person name="Takano Y."/>
            <person name="Takahara H."/>
            <person name="Trail F."/>
            <person name="van der Does H.C."/>
            <person name="Voll L.M."/>
            <person name="Will I."/>
            <person name="Young S."/>
            <person name="Zeng Q."/>
            <person name="Zhang J."/>
            <person name="Zhou S."/>
            <person name="Dickman M.B."/>
            <person name="Schulze-Lefert P."/>
            <person name="Ver Loren van Themaat E."/>
            <person name="Ma L.-J."/>
            <person name="Vaillancourt L.J."/>
        </authorList>
    </citation>
    <scope>NUCLEOTIDE SEQUENCE [LARGE SCALE GENOMIC DNA]</scope>
    <source>
        <strain evidence="2">IMI 349063</strain>
    </source>
</reference>
<dbReference type="Proteomes" id="UP000007174">
    <property type="component" value="Unassembled WGS sequence"/>
</dbReference>
<evidence type="ECO:0000313" key="2">
    <source>
        <dbReference type="Proteomes" id="UP000007174"/>
    </source>
</evidence>
<sequence>HLLSNRGNTRQSATILGVDNSQCSRPQWRFLCVIVFRRRTKLKNPQLASSETLACSRNIARCHSVFLVSLTQFVKSCTDRFFTCNSTPCDLADTHYSAADVIKPFCLMVCLHRTAGWLLGSEEHSLSVTWYAMSRESLTVPWESTLLLQGPNLRSVSLSKTKLQSFPANAW</sequence>
<evidence type="ECO:0000313" key="1">
    <source>
        <dbReference type="EMBL" id="CCF35936.1"/>
    </source>
</evidence>
<accession>H1V6T4</accession>
<organism evidence="1 2">
    <name type="scientific">Colletotrichum higginsianum (strain IMI 349063)</name>
    <name type="common">Crucifer anthracnose fungus</name>
    <dbReference type="NCBI Taxonomy" id="759273"/>
    <lineage>
        <taxon>Eukaryota</taxon>
        <taxon>Fungi</taxon>
        <taxon>Dikarya</taxon>
        <taxon>Ascomycota</taxon>
        <taxon>Pezizomycotina</taxon>
        <taxon>Sordariomycetes</taxon>
        <taxon>Hypocreomycetidae</taxon>
        <taxon>Glomerellales</taxon>
        <taxon>Glomerellaceae</taxon>
        <taxon>Colletotrichum</taxon>
        <taxon>Colletotrichum destructivum species complex</taxon>
    </lineage>
</organism>
<name>H1V6T4_COLHI</name>
<dbReference type="EMBL" id="CACQ02001762">
    <property type="protein sequence ID" value="CCF35936.1"/>
    <property type="molecule type" value="Genomic_DNA"/>
</dbReference>
<protein>
    <submittedName>
        <fullName evidence="1">Uncharacterized protein</fullName>
    </submittedName>
</protein>
<proteinExistence type="predicted"/>